<keyword evidence="4" id="KW-0813">Transport</keyword>
<evidence type="ECO:0000313" key="16">
    <source>
        <dbReference type="EMBL" id="CAJ1069191.1"/>
    </source>
</evidence>
<evidence type="ECO:0000256" key="14">
    <source>
        <dbReference type="SAM" id="Phobius"/>
    </source>
</evidence>
<evidence type="ECO:0000256" key="12">
    <source>
        <dbReference type="ARBA" id="ARBA00073869"/>
    </source>
</evidence>
<evidence type="ECO:0000256" key="10">
    <source>
        <dbReference type="ARBA" id="ARBA00023136"/>
    </source>
</evidence>
<evidence type="ECO:0000256" key="1">
    <source>
        <dbReference type="ARBA" id="ARBA00004651"/>
    </source>
</evidence>
<organism evidence="16 17">
    <name type="scientific">Xyrichtys novacula</name>
    <name type="common">Pearly razorfish</name>
    <name type="synonym">Hemipteronotus novacula</name>
    <dbReference type="NCBI Taxonomy" id="13765"/>
    <lineage>
        <taxon>Eukaryota</taxon>
        <taxon>Metazoa</taxon>
        <taxon>Chordata</taxon>
        <taxon>Craniata</taxon>
        <taxon>Vertebrata</taxon>
        <taxon>Euteleostomi</taxon>
        <taxon>Actinopterygii</taxon>
        <taxon>Neopterygii</taxon>
        <taxon>Teleostei</taxon>
        <taxon>Neoteleostei</taxon>
        <taxon>Acanthomorphata</taxon>
        <taxon>Eupercaria</taxon>
        <taxon>Labriformes</taxon>
        <taxon>Labridae</taxon>
        <taxon>Xyrichtys</taxon>
    </lineage>
</organism>
<feature type="transmembrane region" description="Helical" evidence="14">
    <location>
        <begin position="297"/>
        <end position="314"/>
    </location>
</feature>
<dbReference type="PANTHER" id="PTHR11360:SF84">
    <property type="entry name" value="MAJOR FACILITATOR SUPERFAMILY (MFS) PROFILE DOMAIN-CONTAINING PROTEIN"/>
    <property type="match status" value="1"/>
</dbReference>
<feature type="transmembrane region" description="Helical" evidence="14">
    <location>
        <begin position="52"/>
        <end position="75"/>
    </location>
</feature>
<dbReference type="PROSITE" id="PS50850">
    <property type="entry name" value="MFS"/>
    <property type="match status" value="1"/>
</dbReference>
<reference evidence="16" key="1">
    <citation type="submission" date="2023-08" db="EMBL/GenBank/DDBJ databases">
        <authorList>
            <person name="Alioto T."/>
            <person name="Alioto T."/>
            <person name="Gomez Garrido J."/>
        </authorList>
    </citation>
    <scope>NUCLEOTIDE SEQUENCE</scope>
</reference>
<dbReference type="GO" id="GO:0005886">
    <property type="term" value="C:plasma membrane"/>
    <property type="evidence" value="ECO:0007669"/>
    <property type="project" value="UniProtKB-SubCell"/>
</dbReference>
<keyword evidence="9" id="KW-0333">Golgi apparatus</keyword>
<name>A0AAV1G7K5_XYRNO</name>
<evidence type="ECO:0000256" key="11">
    <source>
        <dbReference type="ARBA" id="ARBA00059080"/>
    </source>
</evidence>
<evidence type="ECO:0000256" key="5">
    <source>
        <dbReference type="ARBA" id="ARBA00022475"/>
    </source>
</evidence>
<feature type="transmembrane region" description="Helical" evidence="14">
    <location>
        <begin position="232"/>
        <end position="253"/>
    </location>
</feature>
<evidence type="ECO:0000256" key="13">
    <source>
        <dbReference type="ARBA" id="ARBA00078721"/>
    </source>
</evidence>
<dbReference type="InterPro" id="IPR020846">
    <property type="entry name" value="MFS_dom"/>
</dbReference>
<comment type="function">
    <text evidence="11">Proton-linked monocarboxylate transporter. May catalyze the transport of monocarboxylates across the plasma membrane.</text>
</comment>
<feature type="transmembrane region" description="Helical" evidence="14">
    <location>
        <begin position="12"/>
        <end position="32"/>
    </location>
</feature>
<dbReference type="Pfam" id="PF07690">
    <property type="entry name" value="MFS_1"/>
    <property type="match status" value="1"/>
</dbReference>
<evidence type="ECO:0000256" key="9">
    <source>
        <dbReference type="ARBA" id="ARBA00023034"/>
    </source>
</evidence>
<feature type="transmembrane region" description="Helical" evidence="14">
    <location>
        <begin position="265"/>
        <end position="285"/>
    </location>
</feature>
<dbReference type="InterPro" id="IPR050327">
    <property type="entry name" value="Proton-linked_MCT"/>
</dbReference>
<feature type="transmembrane region" description="Helical" evidence="14">
    <location>
        <begin position="82"/>
        <end position="100"/>
    </location>
</feature>
<evidence type="ECO:0000256" key="4">
    <source>
        <dbReference type="ARBA" id="ARBA00022448"/>
    </source>
</evidence>
<evidence type="ECO:0000259" key="15">
    <source>
        <dbReference type="PROSITE" id="PS50850"/>
    </source>
</evidence>
<dbReference type="EMBL" id="OY660875">
    <property type="protein sequence ID" value="CAJ1069191.1"/>
    <property type="molecule type" value="Genomic_DNA"/>
</dbReference>
<gene>
    <name evidence="16" type="ORF">XNOV1_A019630</name>
</gene>
<dbReference type="Gene3D" id="1.20.1250.20">
    <property type="entry name" value="MFS general substrate transporter like domains"/>
    <property type="match status" value="2"/>
</dbReference>
<evidence type="ECO:0000256" key="8">
    <source>
        <dbReference type="ARBA" id="ARBA00022989"/>
    </source>
</evidence>
<comment type="similarity">
    <text evidence="3">Belongs to the major facilitator superfamily. Monocarboxylate porter (TC 2.A.1.13) family.</text>
</comment>
<keyword evidence="8 14" id="KW-1133">Transmembrane helix</keyword>
<sequence>MKSCRAGPPDGGYGWVVVMSAFLVMGLTAAVLKNFGLFFLDIQSHFEVPTSTTSWVTSTTIATFHLGAPLASALTLQFSQRVVIIIGGLLASSGMLLASLDLSLPWLYLTMGVLQGLGISFSWIPANSMVSHYFARWRPIAYAIASSGECVFAVMFSPFFQWLIDMYTWQGALLIIGGLQLNLCVCGALMRPLQIVQIPPQGTEDSLEGDTPAPPPKRKFFFQCGLMRKLEFLLYILFAIFAAAAFFIPPLFLVPFTQSLGIDQYWPAMILSTLALADLAGRLICGWVANMRLCRNLQLLSMMVTLLGVVLLLLPISQNYWAIVTFALLYGFLFGCVVAIHVTSIVDIVTLEGFDNGLGLFMLFRSIGGFVGPPAAGWLVDEMNNYSIAFYLSGLCLITSAMFVIVVDCLVQRRKVLEAEVHQVTNTSSRGRGMSNQEILLHNK</sequence>
<feature type="transmembrane region" description="Helical" evidence="14">
    <location>
        <begin position="106"/>
        <end position="128"/>
    </location>
</feature>
<comment type="subcellular location">
    <subcellularLocation>
        <location evidence="1">Cell membrane</location>
        <topology evidence="1">Multi-pass membrane protein</topology>
    </subcellularLocation>
    <subcellularLocation>
        <location evidence="2">Golgi apparatus membrane</location>
        <topology evidence="2">Multi-pass membrane protein</topology>
    </subcellularLocation>
</comment>
<keyword evidence="5" id="KW-1003">Cell membrane</keyword>
<keyword evidence="7" id="KW-0769">Symport</keyword>
<proteinExistence type="inferred from homology"/>
<dbReference type="GO" id="GO:0015293">
    <property type="term" value="F:symporter activity"/>
    <property type="evidence" value="ECO:0007669"/>
    <property type="project" value="UniProtKB-KW"/>
</dbReference>
<evidence type="ECO:0000256" key="6">
    <source>
        <dbReference type="ARBA" id="ARBA00022692"/>
    </source>
</evidence>
<evidence type="ECO:0000256" key="3">
    <source>
        <dbReference type="ARBA" id="ARBA00006727"/>
    </source>
</evidence>
<dbReference type="GO" id="GO:0000139">
    <property type="term" value="C:Golgi membrane"/>
    <property type="evidence" value="ECO:0007669"/>
    <property type="project" value="UniProtKB-SubCell"/>
</dbReference>
<keyword evidence="10 14" id="KW-0472">Membrane</keyword>
<keyword evidence="17" id="KW-1185">Reference proteome</keyword>
<feature type="transmembrane region" description="Helical" evidence="14">
    <location>
        <begin position="358"/>
        <end position="376"/>
    </location>
</feature>
<dbReference type="PANTHER" id="PTHR11360">
    <property type="entry name" value="MONOCARBOXYLATE TRANSPORTER"/>
    <property type="match status" value="1"/>
</dbReference>
<feature type="transmembrane region" description="Helical" evidence="14">
    <location>
        <begin position="320"/>
        <end position="346"/>
    </location>
</feature>
<dbReference type="FunFam" id="1.20.1250.20:FF:000163">
    <property type="entry name" value="Putative monocarboxylate transporter 13"/>
    <property type="match status" value="1"/>
</dbReference>
<dbReference type="Proteomes" id="UP001178508">
    <property type="component" value="Chromosome 12"/>
</dbReference>
<feature type="transmembrane region" description="Helical" evidence="14">
    <location>
        <begin position="169"/>
        <end position="190"/>
    </location>
</feature>
<evidence type="ECO:0000256" key="7">
    <source>
        <dbReference type="ARBA" id="ARBA00022847"/>
    </source>
</evidence>
<dbReference type="GO" id="GO:0008028">
    <property type="term" value="F:monocarboxylic acid transmembrane transporter activity"/>
    <property type="evidence" value="ECO:0007669"/>
    <property type="project" value="TreeGrafter"/>
</dbReference>
<protein>
    <recommendedName>
        <fullName evidence="12">Monocarboxylate transporter 13</fullName>
    </recommendedName>
    <alternativeName>
        <fullName evidence="13">Solute carrier family 16 member 13</fullName>
    </alternativeName>
</protein>
<dbReference type="InterPro" id="IPR036259">
    <property type="entry name" value="MFS_trans_sf"/>
</dbReference>
<dbReference type="AlphaFoldDB" id="A0AAV1G7K5"/>
<feature type="transmembrane region" description="Helical" evidence="14">
    <location>
        <begin position="140"/>
        <end position="163"/>
    </location>
</feature>
<evidence type="ECO:0000313" key="17">
    <source>
        <dbReference type="Proteomes" id="UP001178508"/>
    </source>
</evidence>
<keyword evidence="6 14" id="KW-0812">Transmembrane</keyword>
<dbReference type="SUPFAM" id="SSF103473">
    <property type="entry name" value="MFS general substrate transporter"/>
    <property type="match status" value="1"/>
</dbReference>
<feature type="transmembrane region" description="Helical" evidence="14">
    <location>
        <begin position="388"/>
        <end position="411"/>
    </location>
</feature>
<dbReference type="InterPro" id="IPR011701">
    <property type="entry name" value="MFS"/>
</dbReference>
<feature type="domain" description="Major facilitator superfamily (MFS) profile" evidence="15">
    <location>
        <begin position="14"/>
        <end position="412"/>
    </location>
</feature>
<evidence type="ECO:0000256" key="2">
    <source>
        <dbReference type="ARBA" id="ARBA00004653"/>
    </source>
</evidence>
<accession>A0AAV1G7K5</accession>